<name>A0A1M4PL37_9FIRM</name>
<dbReference type="Proteomes" id="UP000245423">
    <property type="component" value="Chromosome 1"/>
</dbReference>
<dbReference type="SUPFAM" id="SSF53187">
    <property type="entry name" value="Zn-dependent exopeptidases"/>
    <property type="match status" value="1"/>
</dbReference>
<gene>
    <name evidence="1" type="ORF">CUESP1_0807</name>
</gene>
<dbReference type="Gene3D" id="3.40.630.10">
    <property type="entry name" value="Zn peptidases"/>
    <property type="match status" value="1"/>
</dbReference>
<dbReference type="PANTHER" id="PTHR43808:SF27">
    <property type="entry name" value="PROTEIN ROCB"/>
    <property type="match status" value="1"/>
</dbReference>
<dbReference type="InterPro" id="IPR050072">
    <property type="entry name" value="Peptidase_M20A"/>
</dbReference>
<sequence length="548" mass="62289">MNKNWSKKIEALTLELAEIPSVVGTKEENNVVERVYEKFKEMEYFKKHPGMVKYIPVKNDPLGRKSVMAMVKGQKGNSKKTLVLIGHTDTVGVSDYGVLKDYATKPLELTEKLKEVSLPEEALKDLESGEYLFGRGIFDMKCGVATLMTIVESISDNVEDFEGNIVFAAVCDEEGNSGGMLSVVPELIKLQETEDFEYLAVIDMDYSAPRYDGDNTRYVYVGTVGKLMPSFYIVGSEAHGGDPFKGLDPNHISSAIVEEIDFNTKYCDEAEGEVTVPPISLRQQDLKPEYSVQTAKTSYLYFNSGTHSSTPDQMMERVIDGATLAFQKVVDNLNTEYRKYCQANGFPYEKLPWEPRVMAYEELYEKVKEEKGQEVDRMMDELSNNLLEDPNIDERLLALKMVETLHNMWSDKNPVVIVYFSPPYYPHIYVKGESPLEKKLLNVVTEVIEGMDSDYDIEMKKFYPYISDLSYAAAPREENAVDSLKNNMPGFGIKYNLPIEEMQKLNLPVVNIGPFGKDAHKFTERLEKDYSFNIAPKLIYETIINLLR</sequence>
<dbReference type="OrthoDB" id="9815360at2"/>
<protein>
    <submittedName>
        <fullName evidence="1">Peptidase M20</fullName>
    </submittedName>
</protein>
<evidence type="ECO:0000313" key="1">
    <source>
        <dbReference type="EMBL" id="SHD76187.1"/>
    </source>
</evidence>
<dbReference type="PANTHER" id="PTHR43808">
    <property type="entry name" value="ACETYLORNITHINE DEACETYLASE"/>
    <property type="match status" value="1"/>
</dbReference>
<reference evidence="1 2" key="1">
    <citation type="submission" date="2016-11" db="EMBL/GenBank/DDBJ databases">
        <authorList>
            <person name="Manzoor S."/>
        </authorList>
    </citation>
    <scope>NUCLEOTIDE SEQUENCE [LARGE SCALE GENOMIC DNA]</scope>
    <source>
        <strain evidence="1">Clostridium ultunense strain Esp</strain>
    </source>
</reference>
<dbReference type="RefSeq" id="WP_025640533.1">
    <property type="nucleotide sequence ID" value="NZ_LT669839.1"/>
</dbReference>
<accession>A0A1M4PL37</accession>
<dbReference type="AlphaFoldDB" id="A0A1M4PL37"/>
<evidence type="ECO:0000313" key="2">
    <source>
        <dbReference type="Proteomes" id="UP000245423"/>
    </source>
</evidence>
<dbReference type="InterPro" id="IPR012166">
    <property type="entry name" value="Uncharacterised_RocB"/>
</dbReference>
<dbReference type="PIRSF" id="PIRSF010386">
    <property type="entry name" value="RocB"/>
    <property type="match status" value="1"/>
</dbReference>
<dbReference type="GO" id="GO:0016787">
    <property type="term" value="F:hydrolase activity"/>
    <property type="evidence" value="ECO:0007669"/>
    <property type="project" value="InterPro"/>
</dbReference>
<dbReference type="InterPro" id="IPR002933">
    <property type="entry name" value="Peptidase_M20"/>
</dbReference>
<dbReference type="EMBL" id="LT669839">
    <property type="protein sequence ID" value="SHD76187.1"/>
    <property type="molecule type" value="Genomic_DNA"/>
</dbReference>
<keyword evidence="2" id="KW-1185">Reference proteome</keyword>
<dbReference type="Pfam" id="PF01546">
    <property type="entry name" value="Peptidase_M20"/>
    <property type="match status" value="1"/>
</dbReference>
<organism evidence="1 2">
    <name type="scientific">[Clostridium] ultunense Esp</name>
    <dbReference type="NCBI Taxonomy" id="1288971"/>
    <lineage>
        <taxon>Bacteria</taxon>
        <taxon>Bacillati</taxon>
        <taxon>Bacillota</taxon>
        <taxon>Tissierellia</taxon>
        <taxon>Tissierellales</taxon>
        <taxon>Tepidimicrobiaceae</taxon>
        <taxon>Schnuerera</taxon>
    </lineage>
</organism>
<proteinExistence type="predicted"/>